<gene>
    <name evidence="1" type="ORF">MLD38_016025</name>
</gene>
<reference evidence="2" key="1">
    <citation type="journal article" date="2023" name="Front. Plant Sci.">
        <title>Chromosomal-level genome assembly of Melastoma candidum provides insights into trichome evolution.</title>
        <authorList>
            <person name="Zhong Y."/>
            <person name="Wu W."/>
            <person name="Sun C."/>
            <person name="Zou P."/>
            <person name="Liu Y."/>
            <person name="Dai S."/>
            <person name="Zhou R."/>
        </authorList>
    </citation>
    <scope>NUCLEOTIDE SEQUENCE [LARGE SCALE GENOMIC DNA]</scope>
</reference>
<evidence type="ECO:0000313" key="2">
    <source>
        <dbReference type="Proteomes" id="UP001057402"/>
    </source>
</evidence>
<name>A0ACB9RJZ7_9MYRT</name>
<protein>
    <submittedName>
        <fullName evidence="1">Uncharacterized protein</fullName>
    </submittedName>
</protein>
<comment type="caution">
    <text evidence="1">The sequence shown here is derived from an EMBL/GenBank/DDBJ whole genome shotgun (WGS) entry which is preliminary data.</text>
</comment>
<accession>A0ACB9RJZ7</accession>
<dbReference type="EMBL" id="CM042883">
    <property type="protein sequence ID" value="KAI4378566.1"/>
    <property type="molecule type" value="Genomic_DNA"/>
</dbReference>
<proteinExistence type="predicted"/>
<organism evidence="1 2">
    <name type="scientific">Melastoma candidum</name>
    <dbReference type="NCBI Taxonomy" id="119954"/>
    <lineage>
        <taxon>Eukaryota</taxon>
        <taxon>Viridiplantae</taxon>
        <taxon>Streptophyta</taxon>
        <taxon>Embryophyta</taxon>
        <taxon>Tracheophyta</taxon>
        <taxon>Spermatophyta</taxon>
        <taxon>Magnoliopsida</taxon>
        <taxon>eudicotyledons</taxon>
        <taxon>Gunneridae</taxon>
        <taxon>Pentapetalae</taxon>
        <taxon>rosids</taxon>
        <taxon>malvids</taxon>
        <taxon>Myrtales</taxon>
        <taxon>Melastomataceae</taxon>
        <taxon>Melastomatoideae</taxon>
        <taxon>Melastomateae</taxon>
        <taxon>Melastoma</taxon>
    </lineage>
</organism>
<evidence type="ECO:0000313" key="1">
    <source>
        <dbReference type="EMBL" id="KAI4378566.1"/>
    </source>
</evidence>
<sequence length="537" mass="60313">MGEPETPTCVRRYEVLPSAAEFASAIESSNFPAAFSGCVKDWIAFTKWNPQDGGLDYLQEKAGSCIVETMLSRTDSVFYGDLRSHERVPLPFSSFIDICKKYLQKVNASLQSDCNSDRGTPEGVCINEEFLAYEDAPQRIYSAQVPILNMEKSEQSQLDILKEDIETPAILSGKSLASVNLWMNIAEARSSTHYDPHHNLLCIVSGRKKVVLWPPCASPFLYPMSIYGEASNHCSVSVENPDFSAYPRSKHLMTYSQKVILNAGDVLFIPEGWFHQVDSDNLTMAVNFWWQSDLVSSMLEHMDSYYLRRTLRRLIDKETNLILRELTSDAEDSPKCAIEATIEVREGNSDEVHKVVGDSSEENHVEEKSLGYDLEPVAVQALHELVSLVHEQVNLNGRIKEMQSNPGKSSLISVQGGDKSILNVEDDRVALILGKTKPHALRSVLLTMAERFPRTLEALVLYLLSPLAAEVLTQKFDQMDHETSNEDRTKFYQKFYGAFDDQFAAMETILRGKESFAEQAYNNVLCKYLGLNLGSGL</sequence>
<keyword evidence="2" id="KW-1185">Reference proteome</keyword>
<dbReference type="Proteomes" id="UP001057402">
    <property type="component" value="Chromosome 4"/>
</dbReference>